<dbReference type="AlphaFoldDB" id="A0A1Y3ARX5"/>
<proteinExistence type="predicted"/>
<dbReference type="EMBL" id="MUJZ01062105">
    <property type="protein sequence ID" value="OTF71210.1"/>
    <property type="molecule type" value="Genomic_DNA"/>
</dbReference>
<feature type="non-terminal residue" evidence="1">
    <location>
        <position position="51"/>
    </location>
</feature>
<evidence type="ECO:0000313" key="1">
    <source>
        <dbReference type="EMBL" id="OTF71210.1"/>
    </source>
</evidence>
<keyword evidence="2" id="KW-1185">Reference proteome</keyword>
<dbReference type="Proteomes" id="UP000194236">
    <property type="component" value="Unassembled WGS sequence"/>
</dbReference>
<protein>
    <submittedName>
        <fullName evidence="1">Uncharacterized protein</fullName>
    </submittedName>
</protein>
<name>A0A1Y3ARX5_EURMA</name>
<comment type="caution">
    <text evidence="1">The sequence shown here is derived from an EMBL/GenBank/DDBJ whole genome shotgun (WGS) entry which is preliminary data.</text>
</comment>
<accession>A0A1Y3ARX5</accession>
<reference evidence="1 2" key="1">
    <citation type="submission" date="2017-03" db="EMBL/GenBank/DDBJ databases">
        <title>Genome Survey of Euroglyphus maynei.</title>
        <authorList>
            <person name="Arlian L.G."/>
            <person name="Morgan M.S."/>
            <person name="Rider S.D."/>
        </authorList>
    </citation>
    <scope>NUCLEOTIDE SEQUENCE [LARGE SCALE GENOMIC DNA]</scope>
    <source>
        <strain evidence="1">Arlian Lab</strain>
        <tissue evidence="1">Whole body</tissue>
    </source>
</reference>
<organism evidence="1 2">
    <name type="scientific">Euroglyphus maynei</name>
    <name type="common">Mayne's house dust mite</name>
    <dbReference type="NCBI Taxonomy" id="6958"/>
    <lineage>
        <taxon>Eukaryota</taxon>
        <taxon>Metazoa</taxon>
        <taxon>Ecdysozoa</taxon>
        <taxon>Arthropoda</taxon>
        <taxon>Chelicerata</taxon>
        <taxon>Arachnida</taxon>
        <taxon>Acari</taxon>
        <taxon>Acariformes</taxon>
        <taxon>Sarcoptiformes</taxon>
        <taxon>Astigmata</taxon>
        <taxon>Psoroptidia</taxon>
        <taxon>Analgoidea</taxon>
        <taxon>Pyroglyphidae</taxon>
        <taxon>Pyroglyphinae</taxon>
        <taxon>Euroglyphus</taxon>
    </lineage>
</organism>
<gene>
    <name evidence="1" type="ORF">BLA29_014896</name>
</gene>
<sequence>MPAKQFLNTLEKESEDPKLVLEKVRYRTEWTKIIEAEKRKEEEEAEKERIQ</sequence>
<evidence type="ECO:0000313" key="2">
    <source>
        <dbReference type="Proteomes" id="UP000194236"/>
    </source>
</evidence>